<comment type="caution">
    <text evidence="12">The sequence shown here is derived from an EMBL/GenBank/DDBJ whole genome shotgun (WGS) entry which is preliminary data.</text>
</comment>
<evidence type="ECO:0000256" key="7">
    <source>
        <dbReference type="ARBA" id="ARBA00023204"/>
    </source>
</evidence>
<dbReference type="InterPro" id="IPR004604">
    <property type="entry name" value="DNA_recomb/repair_RecN"/>
</dbReference>
<evidence type="ECO:0000256" key="6">
    <source>
        <dbReference type="ARBA" id="ARBA00022840"/>
    </source>
</evidence>
<dbReference type="FunFam" id="3.40.50.300:FF:000319">
    <property type="entry name" value="DNA repair protein RecN"/>
    <property type="match status" value="1"/>
</dbReference>
<dbReference type="Gene3D" id="3.40.50.300">
    <property type="entry name" value="P-loop containing nucleotide triphosphate hydrolases"/>
    <property type="match status" value="2"/>
</dbReference>
<dbReference type="NCBIfam" id="TIGR00634">
    <property type="entry name" value="recN"/>
    <property type="match status" value="1"/>
</dbReference>
<evidence type="ECO:0000256" key="2">
    <source>
        <dbReference type="ARBA" id="ARBA00009441"/>
    </source>
</evidence>
<feature type="coiled-coil region" evidence="10">
    <location>
        <begin position="329"/>
        <end position="373"/>
    </location>
</feature>
<dbReference type="AlphaFoldDB" id="A0A161SVY2"/>
<dbReference type="GO" id="GO:0006281">
    <property type="term" value="P:DNA repair"/>
    <property type="evidence" value="ECO:0007669"/>
    <property type="project" value="UniProtKB-KW"/>
</dbReference>
<dbReference type="PANTHER" id="PTHR11059">
    <property type="entry name" value="DNA REPAIR PROTEIN RECN"/>
    <property type="match status" value="1"/>
</dbReference>
<dbReference type="OrthoDB" id="9806954at2"/>
<dbReference type="SUPFAM" id="SSF52540">
    <property type="entry name" value="P-loop containing nucleoside triphosphate hydrolases"/>
    <property type="match status" value="2"/>
</dbReference>
<evidence type="ECO:0000256" key="4">
    <source>
        <dbReference type="ARBA" id="ARBA00022741"/>
    </source>
</evidence>
<evidence type="ECO:0000256" key="10">
    <source>
        <dbReference type="SAM" id="Coils"/>
    </source>
</evidence>
<keyword evidence="7 9" id="KW-0234">DNA repair</keyword>
<keyword evidence="4" id="KW-0547">Nucleotide-binding</keyword>
<evidence type="ECO:0000256" key="5">
    <source>
        <dbReference type="ARBA" id="ARBA00022763"/>
    </source>
</evidence>
<keyword evidence="10" id="KW-0175">Coiled coil</keyword>
<dbReference type="RefSeq" id="WP_063178456.1">
    <property type="nucleotide sequence ID" value="NZ_LQNT01000001.1"/>
</dbReference>
<evidence type="ECO:0000256" key="3">
    <source>
        <dbReference type="ARBA" id="ARBA00021315"/>
    </source>
</evidence>
<keyword evidence="5 9" id="KW-0227">DNA damage</keyword>
<accession>A0A161SVY2</accession>
<comment type="function">
    <text evidence="1 9">May be involved in recombinational repair of damaged DNA.</text>
</comment>
<dbReference type="GO" id="GO:0043590">
    <property type="term" value="C:bacterial nucleoid"/>
    <property type="evidence" value="ECO:0007669"/>
    <property type="project" value="TreeGrafter"/>
</dbReference>
<evidence type="ECO:0000313" key="12">
    <source>
        <dbReference type="EMBL" id="KZE40150.1"/>
    </source>
</evidence>
<dbReference type="PANTHER" id="PTHR11059:SF0">
    <property type="entry name" value="DNA REPAIR PROTEIN RECN"/>
    <property type="match status" value="1"/>
</dbReference>
<dbReference type="GO" id="GO:0009432">
    <property type="term" value="P:SOS response"/>
    <property type="evidence" value="ECO:0007669"/>
    <property type="project" value="TreeGrafter"/>
</dbReference>
<dbReference type="InterPro" id="IPR027417">
    <property type="entry name" value="P-loop_NTPase"/>
</dbReference>
<evidence type="ECO:0000256" key="8">
    <source>
        <dbReference type="ARBA" id="ARBA00033408"/>
    </source>
</evidence>
<protein>
    <recommendedName>
        <fullName evidence="3 9">DNA repair protein RecN</fullName>
    </recommendedName>
    <alternativeName>
        <fullName evidence="8 9">Recombination protein N</fullName>
    </alternativeName>
</protein>
<dbReference type="FunFam" id="3.40.50.300:FF:000356">
    <property type="entry name" value="DNA repair protein RecN"/>
    <property type="match status" value="1"/>
</dbReference>
<evidence type="ECO:0000313" key="13">
    <source>
        <dbReference type="Proteomes" id="UP000076490"/>
    </source>
</evidence>
<organism evidence="12 13">
    <name type="scientific">Bhargavaea cecembensis</name>
    <dbReference type="NCBI Taxonomy" id="394098"/>
    <lineage>
        <taxon>Bacteria</taxon>
        <taxon>Bacillati</taxon>
        <taxon>Bacillota</taxon>
        <taxon>Bacilli</taxon>
        <taxon>Bacillales</taxon>
        <taxon>Caryophanaceae</taxon>
        <taxon>Bhargavaea</taxon>
    </lineage>
</organism>
<sequence>MLRELTIKNFAIIRDLSISFDNGLTVLTGETGAGKSIIIDAVQLLAGGRGSSEFIRHGEKKAELEGMFEVSHSAHPVFRKLEESGIPSDDEGTVILRRDISVSGKSTCRVNGKLVTLAILREVGAALIDIHGQHETQELMDEQRHVLLLDQFGWGTIGAAKESYSSLYDRYVKLKRRLTRYDESEQQVAHRIDLYRFQLTEIDEAGFYEGEEEELEEERTRLKNFNAIFERVSSAYEAIQGESKGLDWTGAAMSDLEHAAEVDSQAGEFATSVSDAFYTLQETAFSLKNMLDGMEFDPNRLDEVEHRLAVLQTMKRKYGGTVGEILAYRDKIAEELEKLMNRDERLQDERKEVESLEADLAVEAGELAELRREAAVRLAEAIHMQLSELYMEKAQFTVEFRKRSQFDRNGAEDVIFLISANVGEPPKPLAKVASGGELSRIMLALKTIFSKHQEVTSIIFDEVDTGVSGRVAQAIAEKIAAISIHSQVLCISHLPQVAAMADHHLFIRKEVTGDRTTTSVRELEGMERTEELSRMMTGAEMTDLTKRHAEELLVMAEGRKREM</sequence>
<dbReference type="Proteomes" id="UP000076490">
    <property type="component" value="Unassembled WGS sequence"/>
</dbReference>
<evidence type="ECO:0000256" key="1">
    <source>
        <dbReference type="ARBA" id="ARBA00003618"/>
    </source>
</evidence>
<proteinExistence type="inferred from homology"/>
<comment type="similarity">
    <text evidence="2 9">Belongs to the RecN family.</text>
</comment>
<reference evidence="12 13" key="1">
    <citation type="submission" date="2016-01" db="EMBL/GenBank/DDBJ databases">
        <title>Whole genome sequencing of Bhargavaea cecembensis T14.</title>
        <authorList>
            <person name="Hong K.W."/>
        </authorList>
    </citation>
    <scope>NUCLEOTIDE SEQUENCE [LARGE SCALE GENOMIC DNA]</scope>
    <source>
        <strain evidence="12 13">T14</strain>
    </source>
</reference>
<dbReference type="GO" id="GO:0005524">
    <property type="term" value="F:ATP binding"/>
    <property type="evidence" value="ECO:0007669"/>
    <property type="project" value="UniProtKB-KW"/>
</dbReference>
<evidence type="ECO:0000259" key="11">
    <source>
        <dbReference type="Pfam" id="PF02463"/>
    </source>
</evidence>
<evidence type="ECO:0000256" key="9">
    <source>
        <dbReference type="PIRNR" id="PIRNR003128"/>
    </source>
</evidence>
<dbReference type="CDD" id="cd03241">
    <property type="entry name" value="ABC_RecN"/>
    <property type="match status" value="2"/>
</dbReference>
<gene>
    <name evidence="12" type="ORF">AV656_02440</name>
</gene>
<keyword evidence="6" id="KW-0067">ATP-binding</keyword>
<dbReference type="GO" id="GO:0006310">
    <property type="term" value="P:DNA recombination"/>
    <property type="evidence" value="ECO:0007669"/>
    <property type="project" value="InterPro"/>
</dbReference>
<dbReference type="PIRSF" id="PIRSF003128">
    <property type="entry name" value="RecN"/>
    <property type="match status" value="1"/>
</dbReference>
<dbReference type="EMBL" id="LQNT01000001">
    <property type="protein sequence ID" value="KZE40150.1"/>
    <property type="molecule type" value="Genomic_DNA"/>
</dbReference>
<dbReference type="Pfam" id="PF02463">
    <property type="entry name" value="SMC_N"/>
    <property type="match status" value="1"/>
</dbReference>
<dbReference type="InterPro" id="IPR003395">
    <property type="entry name" value="RecF/RecN/SMC_N"/>
</dbReference>
<feature type="domain" description="RecF/RecN/SMC N-terminal" evidence="11">
    <location>
        <begin position="1"/>
        <end position="509"/>
    </location>
</feature>
<name>A0A161SVY2_9BACL</name>